<evidence type="ECO:0000313" key="3">
    <source>
        <dbReference type="Proteomes" id="UP000270094"/>
    </source>
</evidence>
<feature type="region of interest" description="Disordered" evidence="1">
    <location>
        <begin position="32"/>
        <end position="62"/>
    </location>
</feature>
<keyword evidence="3" id="KW-1185">Reference proteome</keyword>
<evidence type="ECO:0000313" key="2">
    <source>
        <dbReference type="EMBL" id="VDM82723.1"/>
    </source>
</evidence>
<proteinExistence type="predicted"/>
<protein>
    <submittedName>
        <fullName evidence="2">Uncharacterized protein</fullName>
    </submittedName>
</protein>
<evidence type="ECO:0000256" key="1">
    <source>
        <dbReference type="SAM" id="MobiDB-lite"/>
    </source>
</evidence>
<gene>
    <name evidence="2" type="ORF">SVUK_LOCUS17721</name>
</gene>
<dbReference type="Proteomes" id="UP000270094">
    <property type="component" value="Unassembled WGS sequence"/>
</dbReference>
<dbReference type="AlphaFoldDB" id="A0A3P7JPC1"/>
<dbReference type="EMBL" id="UYYB01119049">
    <property type="protein sequence ID" value="VDM82723.1"/>
    <property type="molecule type" value="Genomic_DNA"/>
</dbReference>
<sequence length="193" mass="21653">WYQIFALQKPPRSRSSSASRNEVQFSSIPQLLSHPDDRFDADMSGEPFRSTSEHELTPHTEKAGSRLSVATALAVDEELPFKYLLIAIISIRLVRNIIKSHHQAGIDMHNGMLTVPVHSAPSSEIITAGNNPPSRTPSLKSLNTVPSPLIVTDALTPKRAPYELKEEDYNSPASFNRTLFTREAFQRRRHKEV</sequence>
<accession>A0A3P7JPC1</accession>
<dbReference type="OrthoDB" id="5875910at2759"/>
<feature type="compositionally biased region" description="Basic and acidic residues" evidence="1">
    <location>
        <begin position="51"/>
        <end position="62"/>
    </location>
</feature>
<reference evidence="2 3" key="1">
    <citation type="submission" date="2018-11" db="EMBL/GenBank/DDBJ databases">
        <authorList>
            <consortium name="Pathogen Informatics"/>
        </authorList>
    </citation>
    <scope>NUCLEOTIDE SEQUENCE [LARGE SCALE GENOMIC DNA]</scope>
</reference>
<feature type="non-terminal residue" evidence="2">
    <location>
        <position position="1"/>
    </location>
</feature>
<name>A0A3P7JPC1_STRVU</name>
<organism evidence="2 3">
    <name type="scientific">Strongylus vulgaris</name>
    <name type="common">Blood worm</name>
    <dbReference type="NCBI Taxonomy" id="40348"/>
    <lineage>
        <taxon>Eukaryota</taxon>
        <taxon>Metazoa</taxon>
        <taxon>Ecdysozoa</taxon>
        <taxon>Nematoda</taxon>
        <taxon>Chromadorea</taxon>
        <taxon>Rhabditida</taxon>
        <taxon>Rhabditina</taxon>
        <taxon>Rhabditomorpha</taxon>
        <taxon>Strongyloidea</taxon>
        <taxon>Strongylidae</taxon>
        <taxon>Strongylus</taxon>
    </lineage>
</organism>